<dbReference type="PANTHER" id="PTHR42953:SF1">
    <property type="entry name" value="METAL-BINDING PROTEIN HI_0362-RELATED"/>
    <property type="match status" value="1"/>
</dbReference>
<dbReference type="GO" id="GO:0007155">
    <property type="term" value="P:cell adhesion"/>
    <property type="evidence" value="ECO:0007669"/>
    <property type="project" value="InterPro"/>
</dbReference>
<keyword evidence="3" id="KW-0479">Metal-binding</keyword>
<dbReference type="RefSeq" id="WP_372462608.1">
    <property type="nucleotide sequence ID" value="NZ_JAJNCM010000009.1"/>
</dbReference>
<feature type="compositionally biased region" description="Basic and acidic residues" evidence="6">
    <location>
        <begin position="165"/>
        <end position="197"/>
    </location>
</feature>
<evidence type="ECO:0000256" key="4">
    <source>
        <dbReference type="ARBA" id="ARBA00022729"/>
    </source>
</evidence>
<evidence type="ECO:0000256" key="3">
    <source>
        <dbReference type="ARBA" id="ARBA00022723"/>
    </source>
</evidence>
<dbReference type="PROSITE" id="PS51257">
    <property type="entry name" value="PROKAR_LIPOPROTEIN"/>
    <property type="match status" value="1"/>
</dbReference>
<feature type="signal peptide" evidence="7">
    <location>
        <begin position="1"/>
        <end position="25"/>
    </location>
</feature>
<comment type="subcellular location">
    <subcellularLocation>
        <location evidence="1">Cell envelope</location>
    </subcellularLocation>
</comment>
<dbReference type="GO" id="GO:0030313">
    <property type="term" value="C:cell envelope"/>
    <property type="evidence" value="ECO:0007669"/>
    <property type="project" value="UniProtKB-SubCell"/>
</dbReference>
<dbReference type="AlphaFoldDB" id="A0A098BPL2"/>
<dbReference type="eggNOG" id="COG0803">
    <property type="taxonomic scope" value="Bacteria"/>
</dbReference>
<evidence type="ECO:0000256" key="1">
    <source>
        <dbReference type="ARBA" id="ARBA00004196"/>
    </source>
</evidence>
<keyword evidence="2 5" id="KW-0813">Transport</keyword>
<dbReference type="GO" id="GO:0030001">
    <property type="term" value="P:metal ion transport"/>
    <property type="evidence" value="ECO:0007669"/>
    <property type="project" value="InterPro"/>
</dbReference>
<protein>
    <submittedName>
        <fullName evidence="8">ABC transporter permease</fullName>
    </submittedName>
</protein>
<feature type="region of interest" description="Disordered" evidence="6">
    <location>
        <begin position="142"/>
        <end position="197"/>
    </location>
</feature>
<feature type="compositionally biased region" description="Low complexity" evidence="6">
    <location>
        <begin position="155"/>
        <end position="164"/>
    </location>
</feature>
<accession>A0A098BPL2</accession>
<feature type="compositionally biased region" description="Gly residues" evidence="6">
    <location>
        <begin position="31"/>
        <end position="50"/>
    </location>
</feature>
<dbReference type="Proteomes" id="UP000042997">
    <property type="component" value="Unassembled WGS sequence"/>
</dbReference>
<reference evidence="8 9" key="1">
    <citation type="journal article" date="2014" name="Genome Announc.">
        <title>Draft Genome Sequence of Propane- and Butane-Oxidizing Actinobacterium Rhodococcus ruber IEGM 231.</title>
        <authorList>
            <person name="Ivshina I.B."/>
            <person name="Kuyukina M.S."/>
            <person name="Krivoruchko A.V."/>
            <person name="Barbe V."/>
            <person name="Fischer C."/>
        </authorList>
    </citation>
    <scope>NUCLEOTIDE SEQUENCE [LARGE SCALE GENOMIC DNA]</scope>
</reference>
<feature type="chain" id="PRO_5038696974" evidence="7">
    <location>
        <begin position="26"/>
        <end position="373"/>
    </location>
</feature>
<sequence length="373" mass="38076">MRLPRRMRAATATVGLTCAAALTLAACGSDSGGSDSGGSDSGGSGSGGSDSGEIRIVASTNVWGSVAQAVAGDRAQVQSLITEPSADPHSYEASPADAAAISDASLVVYNGGGYDQFVDDILDSTGAGAATVDAMALFESGTGSDLDDGHDHSAGSHSAGSAPEDGTHEGETHATEEHEAESHAAEEGDAHAGHDHSGINEHVWYDLAAADAVAHAVADRLAELDPAGADTYRANADAFHSQLHEVTDVTAAIAAAHANTPVAQTESIGYYLVTSAKLEDRTPADFTNAIENGTDPSPAAIAATRQLLLDKQVDVLVHNPQTEDKVSRDMRATAESAGIPVVEVTETLPEGVDYIQWQKQTAEALAAALDAAR</sequence>
<gene>
    <name evidence="8" type="ORF">RHRU231_740051</name>
</gene>
<dbReference type="InterPro" id="IPR050492">
    <property type="entry name" value="Bact_metal-bind_prot9"/>
</dbReference>
<evidence type="ECO:0000256" key="2">
    <source>
        <dbReference type="ARBA" id="ARBA00022448"/>
    </source>
</evidence>
<name>A0A098BPL2_9NOCA</name>
<dbReference type="Gene3D" id="3.40.50.1980">
    <property type="entry name" value="Nitrogenase molybdenum iron protein domain"/>
    <property type="match status" value="2"/>
</dbReference>
<dbReference type="PANTHER" id="PTHR42953">
    <property type="entry name" value="HIGH-AFFINITY ZINC UPTAKE SYSTEM PROTEIN ZNUA-RELATED"/>
    <property type="match status" value="1"/>
</dbReference>
<comment type="similarity">
    <text evidence="5">Belongs to the bacterial solute-binding protein 9 family.</text>
</comment>
<organism evidence="8 9">
    <name type="scientific">Rhodococcus ruber</name>
    <dbReference type="NCBI Taxonomy" id="1830"/>
    <lineage>
        <taxon>Bacteria</taxon>
        <taxon>Bacillati</taxon>
        <taxon>Actinomycetota</taxon>
        <taxon>Actinomycetes</taxon>
        <taxon>Mycobacteriales</taxon>
        <taxon>Nocardiaceae</taxon>
        <taxon>Rhodococcus</taxon>
    </lineage>
</organism>
<dbReference type="InterPro" id="IPR006128">
    <property type="entry name" value="Lipoprotein_PsaA-like"/>
</dbReference>
<keyword evidence="4 7" id="KW-0732">Signal</keyword>
<evidence type="ECO:0000256" key="7">
    <source>
        <dbReference type="SAM" id="SignalP"/>
    </source>
</evidence>
<dbReference type="GO" id="GO:0046872">
    <property type="term" value="F:metal ion binding"/>
    <property type="evidence" value="ECO:0007669"/>
    <property type="project" value="UniProtKB-KW"/>
</dbReference>
<dbReference type="PRINTS" id="PR00690">
    <property type="entry name" value="ADHESNFAMILY"/>
</dbReference>
<dbReference type="Pfam" id="PF01297">
    <property type="entry name" value="ZnuA"/>
    <property type="match status" value="1"/>
</dbReference>
<dbReference type="EMBL" id="CCSD01000088">
    <property type="protein sequence ID" value="CDZ90608.1"/>
    <property type="molecule type" value="Genomic_DNA"/>
</dbReference>
<dbReference type="SUPFAM" id="SSF53807">
    <property type="entry name" value="Helical backbone' metal receptor"/>
    <property type="match status" value="1"/>
</dbReference>
<proteinExistence type="inferred from homology"/>
<evidence type="ECO:0000256" key="6">
    <source>
        <dbReference type="SAM" id="MobiDB-lite"/>
    </source>
</evidence>
<evidence type="ECO:0000313" key="9">
    <source>
        <dbReference type="Proteomes" id="UP000042997"/>
    </source>
</evidence>
<feature type="region of interest" description="Disordered" evidence="6">
    <location>
        <begin position="31"/>
        <end position="51"/>
    </location>
</feature>
<dbReference type="InterPro" id="IPR006127">
    <property type="entry name" value="ZnuA-like"/>
</dbReference>
<evidence type="ECO:0000313" key="8">
    <source>
        <dbReference type="EMBL" id="CDZ90608.1"/>
    </source>
</evidence>
<evidence type="ECO:0000256" key="5">
    <source>
        <dbReference type="RuleBase" id="RU003512"/>
    </source>
</evidence>